<gene>
    <name evidence="17" type="primary">mrdA</name>
    <name evidence="17" type="ORF">H6G97_14595</name>
</gene>
<evidence type="ECO:0000313" key="18">
    <source>
        <dbReference type="Proteomes" id="UP000623440"/>
    </source>
</evidence>
<keyword evidence="18" id="KW-1185">Reference proteome</keyword>
<keyword evidence="5" id="KW-0997">Cell inner membrane</keyword>
<dbReference type="PANTHER" id="PTHR30627">
    <property type="entry name" value="PEPTIDOGLYCAN D,D-TRANSPEPTIDASE"/>
    <property type="match status" value="1"/>
</dbReference>
<feature type="domain" description="Penicillin-binding protein transpeptidase" evidence="15">
    <location>
        <begin position="271"/>
        <end position="587"/>
    </location>
</feature>
<keyword evidence="12 14" id="KW-0472">Membrane</keyword>
<evidence type="ECO:0000256" key="6">
    <source>
        <dbReference type="ARBA" id="ARBA00022670"/>
    </source>
</evidence>
<evidence type="ECO:0000256" key="4">
    <source>
        <dbReference type="ARBA" id="ARBA00022475"/>
    </source>
</evidence>
<keyword evidence="13" id="KW-0961">Cell wall biogenesis/degradation</keyword>
<dbReference type="EC" id="3.4.16.4" evidence="17"/>
<dbReference type="Pfam" id="PF03717">
    <property type="entry name" value="PBP_dimer"/>
    <property type="match status" value="1"/>
</dbReference>
<accession>A0ABR8DMQ2</accession>
<evidence type="ECO:0000256" key="13">
    <source>
        <dbReference type="ARBA" id="ARBA00023316"/>
    </source>
</evidence>
<keyword evidence="7 14" id="KW-0812">Transmembrane</keyword>
<evidence type="ECO:0000259" key="15">
    <source>
        <dbReference type="Pfam" id="PF00905"/>
    </source>
</evidence>
<evidence type="ECO:0000256" key="8">
    <source>
        <dbReference type="ARBA" id="ARBA00022801"/>
    </source>
</evidence>
<evidence type="ECO:0000256" key="5">
    <source>
        <dbReference type="ARBA" id="ARBA00022519"/>
    </source>
</evidence>
<dbReference type="PANTHER" id="PTHR30627:SF2">
    <property type="entry name" value="PEPTIDOGLYCAN D,D-TRANSPEPTIDASE MRDA"/>
    <property type="match status" value="1"/>
</dbReference>
<dbReference type="InterPro" id="IPR036138">
    <property type="entry name" value="PBP_dimer_sf"/>
</dbReference>
<dbReference type="NCBIfam" id="TIGR03423">
    <property type="entry name" value="pbp2_mrdA"/>
    <property type="match status" value="1"/>
</dbReference>
<dbReference type="RefSeq" id="WP_190941280.1">
    <property type="nucleotide sequence ID" value="NZ_JACJSI010000024.1"/>
</dbReference>
<dbReference type="InterPro" id="IPR017790">
    <property type="entry name" value="Penicillin-binding_protein_2"/>
</dbReference>
<comment type="subcellular location">
    <subcellularLocation>
        <location evidence="2">Cell membrane</location>
    </subcellularLocation>
    <subcellularLocation>
        <location evidence="1">Membrane</location>
        <topology evidence="1">Single-pass membrane protein</topology>
    </subcellularLocation>
</comment>
<feature type="domain" description="Penicillin-binding protein dimerisation" evidence="16">
    <location>
        <begin position="67"/>
        <end position="238"/>
    </location>
</feature>
<keyword evidence="9" id="KW-0133">Cell shape</keyword>
<dbReference type="Gene3D" id="3.40.710.10">
    <property type="entry name" value="DD-peptidase/beta-lactamase superfamily"/>
    <property type="match status" value="1"/>
</dbReference>
<dbReference type="SUPFAM" id="SSF56519">
    <property type="entry name" value="Penicillin binding protein dimerisation domain"/>
    <property type="match status" value="1"/>
</dbReference>
<proteinExistence type="inferred from homology"/>
<dbReference type="InterPro" id="IPR001460">
    <property type="entry name" value="PCN-bd_Tpept"/>
</dbReference>
<dbReference type="Gene3D" id="3.90.1310.10">
    <property type="entry name" value="Penicillin-binding protein 2a (Domain 2)"/>
    <property type="match status" value="1"/>
</dbReference>
<evidence type="ECO:0000256" key="10">
    <source>
        <dbReference type="ARBA" id="ARBA00022984"/>
    </source>
</evidence>
<evidence type="ECO:0000313" key="17">
    <source>
        <dbReference type="EMBL" id="MBD2530736.1"/>
    </source>
</evidence>
<name>A0ABR8DMQ2_9NOSO</name>
<dbReference type="Pfam" id="PF00905">
    <property type="entry name" value="Transpeptidase"/>
    <property type="match status" value="1"/>
</dbReference>
<keyword evidence="6" id="KW-0645">Protease</keyword>
<protein>
    <submittedName>
        <fullName evidence="17">Penicillin-binding protein 2</fullName>
        <ecNumber evidence="17">3.4.16.4</ecNumber>
    </submittedName>
</protein>
<dbReference type="InterPro" id="IPR012338">
    <property type="entry name" value="Beta-lactam/transpept-like"/>
</dbReference>
<evidence type="ECO:0000256" key="7">
    <source>
        <dbReference type="ARBA" id="ARBA00022692"/>
    </source>
</evidence>
<evidence type="ECO:0000259" key="16">
    <source>
        <dbReference type="Pfam" id="PF03717"/>
    </source>
</evidence>
<keyword evidence="11 14" id="KW-1133">Transmembrane helix</keyword>
<dbReference type="Gene3D" id="3.30.1390.30">
    <property type="entry name" value="Penicillin-binding protein 2a, domain 3"/>
    <property type="match status" value="1"/>
</dbReference>
<evidence type="ECO:0000256" key="9">
    <source>
        <dbReference type="ARBA" id="ARBA00022960"/>
    </source>
</evidence>
<keyword evidence="4" id="KW-1003">Cell membrane</keyword>
<keyword evidence="17" id="KW-0121">Carboxypeptidase</keyword>
<evidence type="ECO:0000256" key="12">
    <source>
        <dbReference type="ARBA" id="ARBA00023136"/>
    </source>
</evidence>
<feature type="transmembrane region" description="Helical" evidence="14">
    <location>
        <begin position="25"/>
        <end position="45"/>
    </location>
</feature>
<reference evidence="17 18" key="1">
    <citation type="journal article" date="2020" name="ISME J.">
        <title>Comparative genomics reveals insights into cyanobacterial evolution and habitat adaptation.</title>
        <authorList>
            <person name="Chen M.Y."/>
            <person name="Teng W.K."/>
            <person name="Zhao L."/>
            <person name="Hu C.X."/>
            <person name="Zhou Y.K."/>
            <person name="Han B.P."/>
            <person name="Song L.R."/>
            <person name="Shu W.S."/>
        </authorList>
    </citation>
    <scope>NUCLEOTIDE SEQUENCE [LARGE SCALE GENOMIC DNA]</scope>
    <source>
        <strain evidence="17 18">FACHB-838</strain>
    </source>
</reference>
<dbReference type="GO" id="GO:0009002">
    <property type="term" value="F:serine-type D-Ala-D-Ala carboxypeptidase activity"/>
    <property type="evidence" value="ECO:0007669"/>
    <property type="project" value="UniProtKB-EC"/>
</dbReference>
<dbReference type="SUPFAM" id="SSF56601">
    <property type="entry name" value="beta-lactamase/transpeptidase-like"/>
    <property type="match status" value="1"/>
</dbReference>
<dbReference type="InterPro" id="IPR050515">
    <property type="entry name" value="Beta-lactam/transpept"/>
</dbReference>
<keyword evidence="8 17" id="KW-0378">Hydrolase</keyword>
<keyword evidence="10" id="KW-0573">Peptidoglycan synthesis</keyword>
<dbReference type="Proteomes" id="UP000623440">
    <property type="component" value="Unassembled WGS sequence"/>
</dbReference>
<evidence type="ECO:0000256" key="11">
    <source>
        <dbReference type="ARBA" id="ARBA00022989"/>
    </source>
</evidence>
<comment type="caution">
    <text evidence="17">The sequence shown here is derived from an EMBL/GenBank/DDBJ whole genome shotgun (WGS) entry which is preliminary data.</text>
</comment>
<evidence type="ECO:0000256" key="2">
    <source>
        <dbReference type="ARBA" id="ARBA00004236"/>
    </source>
</evidence>
<comment type="similarity">
    <text evidence="3">Belongs to the transpeptidase family.</text>
</comment>
<sequence length="612" mass="67631">MTLFNPSPLGGKQNTRTVGRSFQPIFLIIFTLLMMTGISVRLAYLQITEGANHRKRAESNRIRMIPKQPERGNIFDRDGKLLASTRYPRSVYLWPMAHTKPAWSVVGARLSQILDVPQEEIQKKLEEAGANSSSLIRIARDLNEAQITALKEYQTELKDVEIHTEAVRYYPHGKELAHILGYTRELTADQLKEKKQEGYRLGDVIGQMGAEKAYEKSLRGEWGGQQVEVDGAGRPLRVLGEKQAKAGNDLHLTVDLNMQKTAEKALGDRDGAIVALDPKNGAVLAMVSHPTFDPNIFSKQKLTQKDWETVQGADHPLVNRALSAFPPASTFKIVTTTAGLESGKFSPSTVLQTYGSLNFGGTRFGEWNHAGFGPLGFVGALQWSSDTFFYQIGRGVGGPTLIEWTRKYGFGKKTGFEFANEETKGLVPDEAWKQKAWKIPWTVGDSINMSIGQGALQTTPLQVAIMFAVPANGGYRVQPHLLKDNEEAKSWRESLNMKPTTISVLRQGLRKVVTEGTGKTLMQPTVPPVAGKSGTAEAWKGRVKQNHAWFGAYAPAEQPEVLIVAFAEHSGGGGGSIAAPMILQIMEEYFQRKYPGKYQKPVPKSPENSRRN</sequence>
<dbReference type="InterPro" id="IPR005311">
    <property type="entry name" value="PBP_dimer"/>
</dbReference>
<evidence type="ECO:0000256" key="3">
    <source>
        <dbReference type="ARBA" id="ARBA00007171"/>
    </source>
</evidence>
<dbReference type="EMBL" id="JACJSI010000024">
    <property type="protein sequence ID" value="MBD2530736.1"/>
    <property type="molecule type" value="Genomic_DNA"/>
</dbReference>
<organism evidence="17 18">
    <name type="scientific">Nostoc flagelliforme FACHB-838</name>
    <dbReference type="NCBI Taxonomy" id="2692904"/>
    <lineage>
        <taxon>Bacteria</taxon>
        <taxon>Bacillati</taxon>
        <taxon>Cyanobacteriota</taxon>
        <taxon>Cyanophyceae</taxon>
        <taxon>Nostocales</taxon>
        <taxon>Nostocaceae</taxon>
        <taxon>Nostoc</taxon>
    </lineage>
</organism>
<evidence type="ECO:0000256" key="14">
    <source>
        <dbReference type="SAM" id="Phobius"/>
    </source>
</evidence>
<evidence type="ECO:0000256" key="1">
    <source>
        <dbReference type="ARBA" id="ARBA00004167"/>
    </source>
</evidence>